<dbReference type="Pfam" id="PF00083">
    <property type="entry name" value="Sugar_tr"/>
    <property type="match status" value="1"/>
</dbReference>
<feature type="transmembrane region" description="Helical" evidence="8">
    <location>
        <begin position="58"/>
        <end position="77"/>
    </location>
</feature>
<evidence type="ECO:0000256" key="7">
    <source>
        <dbReference type="RuleBase" id="RU003346"/>
    </source>
</evidence>
<comment type="subcellular location">
    <subcellularLocation>
        <location evidence="1">Cell membrane</location>
        <topology evidence="1">Multi-pass membrane protein</topology>
    </subcellularLocation>
</comment>
<dbReference type="GO" id="GO:0005886">
    <property type="term" value="C:plasma membrane"/>
    <property type="evidence" value="ECO:0007669"/>
    <property type="project" value="UniProtKB-SubCell"/>
</dbReference>
<organism evidence="10 11">
    <name type="scientific">Candidatus Dormiibacter inghamiae</name>
    <dbReference type="NCBI Taxonomy" id="3127013"/>
    <lineage>
        <taxon>Bacteria</taxon>
        <taxon>Bacillati</taxon>
        <taxon>Candidatus Dormiibacterota</taxon>
        <taxon>Candidatus Dormibacteria</taxon>
        <taxon>Candidatus Dormibacterales</taxon>
        <taxon>Candidatus Dormibacteraceae</taxon>
        <taxon>Candidatus Dormiibacter</taxon>
    </lineage>
</organism>
<feature type="transmembrane region" description="Helical" evidence="8">
    <location>
        <begin position="262"/>
        <end position="284"/>
    </location>
</feature>
<evidence type="ECO:0000256" key="8">
    <source>
        <dbReference type="SAM" id="Phobius"/>
    </source>
</evidence>
<keyword evidence="6 8" id="KW-0472">Membrane</keyword>
<feature type="domain" description="Major facilitator superfamily (MFS) profile" evidence="9">
    <location>
        <begin position="25"/>
        <end position="457"/>
    </location>
</feature>
<feature type="transmembrane region" description="Helical" evidence="8">
    <location>
        <begin position="147"/>
        <end position="170"/>
    </location>
</feature>
<evidence type="ECO:0000256" key="4">
    <source>
        <dbReference type="ARBA" id="ARBA00022692"/>
    </source>
</evidence>
<dbReference type="InterPro" id="IPR020846">
    <property type="entry name" value="MFS_dom"/>
</dbReference>
<feature type="transmembrane region" description="Helical" evidence="8">
    <location>
        <begin position="89"/>
        <end position="108"/>
    </location>
</feature>
<evidence type="ECO:0000256" key="6">
    <source>
        <dbReference type="ARBA" id="ARBA00023136"/>
    </source>
</evidence>
<dbReference type="PRINTS" id="PR00171">
    <property type="entry name" value="SUGRTRNSPORT"/>
</dbReference>
<dbReference type="Proteomes" id="UP000620075">
    <property type="component" value="Unassembled WGS sequence"/>
</dbReference>
<keyword evidence="5 8" id="KW-1133">Transmembrane helix</keyword>
<dbReference type="PROSITE" id="PS50850">
    <property type="entry name" value="MFS"/>
    <property type="match status" value="1"/>
</dbReference>
<dbReference type="PANTHER" id="PTHR48020">
    <property type="entry name" value="PROTON MYO-INOSITOL COTRANSPORTER"/>
    <property type="match status" value="1"/>
</dbReference>
<dbReference type="InterPro" id="IPR005829">
    <property type="entry name" value="Sugar_transporter_CS"/>
</dbReference>
<comment type="similarity">
    <text evidence="2 7">Belongs to the major facilitator superfamily. Sugar transporter (TC 2.A.1.1) family.</text>
</comment>
<evidence type="ECO:0000313" key="11">
    <source>
        <dbReference type="Proteomes" id="UP000620075"/>
    </source>
</evidence>
<dbReference type="Gene3D" id="1.20.1250.20">
    <property type="entry name" value="MFS general substrate transporter like domains"/>
    <property type="match status" value="2"/>
</dbReference>
<evidence type="ECO:0000256" key="2">
    <source>
        <dbReference type="ARBA" id="ARBA00010992"/>
    </source>
</evidence>
<dbReference type="PROSITE" id="PS00216">
    <property type="entry name" value="SUGAR_TRANSPORT_1"/>
    <property type="match status" value="1"/>
</dbReference>
<gene>
    <name evidence="10" type="ORF">JF888_07540</name>
</gene>
<feature type="transmembrane region" description="Helical" evidence="8">
    <location>
        <begin position="304"/>
        <end position="326"/>
    </location>
</feature>
<accession>A0A934KHN4</accession>
<dbReference type="InterPro" id="IPR036259">
    <property type="entry name" value="MFS_trans_sf"/>
</dbReference>
<protein>
    <submittedName>
        <fullName evidence="10">Sugar porter family MFS transporter</fullName>
    </submittedName>
</protein>
<feature type="transmembrane region" description="Helical" evidence="8">
    <location>
        <begin position="428"/>
        <end position="449"/>
    </location>
</feature>
<dbReference type="PANTHER" id="PTHR48020:SF12">
    <property type="entry name" value="PROTON MYO-INOSITOL COTRANSPORTER"/>
    <property type="match status" value="1"/>
</dbReference>
<dbReference type="InterPro" id="IPR005828">
    <property type="entry name" value="MFS_sugar_transport-like"/>
</dbReference>
<evidence type="ECO:0000256" key="3">
    <source>
        <dbReference type="ARBA" id="ARBA00022448"/>
    </source>
</evidence>
<dbReference type="NCBIfam" id="TIGR00879">
    <property type="entry name" value="SP"/>
    <property type="match status" value="1"/>
</dbReference>
<evidence type="ECO:0000256" key="5">
    <source>
        <dbReference type="ARBA" id="ARBA00022989"/>
    </source>
</evidence>
<proteinExistence type="inferred from homology"/>
<evidence type="ECO:0000256" key="1">
    <source>
        <dbReference type="ARBA" id="ARBA00004651"/>
    </source>
</evidence>
<dbReference type="SUPFAM" id="SSF103473">
    <property type="entry name" value="MFS general substrate transporter"/>
    <property type="match status" value="1"/>
</dbReference>
<feature type="transmembrane region" description="Helical" evidence="8">
    <location>
        <begin position="21"/>
        <end position="38"/>
    </location>
</feature>
<feature type="transmembrane region" description="Helical" evidence="8">
    <location>
        <begin position="338"/>
        <end position="359"/>
    </location>
</feature>
<dbReference type="InterPro" id="IPR003663">
    <property type="entry name" value="Sugar/inositol_transpt"/>
</dbReference>
<evidence type="ECO:0000313" key="10">
    <source>
        <dbReference type="EMBL" id="MBJ7603028.1"/>
    </source>
</evidence>
<dbReference type="GO" id="GO:0022857">
    <property type="term" value="F:transmembrane transporter activity"/>
    <property type="evidence" value="ECO:0007669"/>
    <property type="project" value="InterPro"/>
</dbReference>
<dbReference type="InterPro" id="IPR050814">
    <property type="entry name" value="Myo-inositol_Transporter"/>
</dbReference>
<dbReference type="PROSITE" id="PS00217">
    <property type="entry name" value="SUGAR_TRANSPORT_2"/>
    <property type="match status" value="1"/>
</dbReference>
<evidence type="ECO:0000259" key="9">
    <source>
        <dbReference type="PROSITE" id="PS50850"/>
    </source>
</evidence>
<sequence>MTNGKSRGVLDKLDNQGATSFYWYLGLLATIGGFLFGYDTANIGSALGFLPYKLSNFAEGYLVAGASIGAAVGAIAAGPLTDRFGRKSLLIVDAAIFALGAILSALAVNVEMLLAARTLIGLAIGADSAIATAYICEFAPSDRRGSLSIIQQWMITVGILVSYIIAIIILKAAPGAAGTVDWRLMLGLGAVPALIGLALRARMPESPRWLMLHGRFADTRKALGILGMEVTEEEVRATAERLKEEESQHEQESNWTPGVKRALVVVCVFFIFQQITGINIPFYYGPKLMAGFFQGPHSDAVTSAVAGVQVTAILGAVNVVATFFAFRYIDKVGRKPLAIAAYAGMAVFILLAGAGVAFLAGVPQIVVVMIGFALFITCFAIGVGGTGWLIQGEVFPTAVRGRAAAIGASIDWVANFALIQVFPAAQQAIGLAGVMVCFAGLSLLAIIFITRFLPETKGLSVEEVIHLFERQAEAGPLPA</sequence>
<reference evidence="10 11" key="1">
    <citation type="submission" date="2020-10" db="EMBL/GenBank/DDBJ databases">
        <title>Ca. Dormibacterota MAGs.</title>
        <authorList>
            <person name="Montgomery K."/>
        </authorList>
    </citation>
    <scope>NUCLEOTIDE SEQUENCE [LARGE SCALE GENOMIC DNA]</scope>
    <source>
        <strain evidence="10">SC8811_S16_3</strain>
    </source>
</reference>
<dbReference type="EMBL" id="JAEKNQ010000030">
    <property type="protein sequence ID" value="MBJ7603028.1"/>
    <property type="molecule type" value="Genomic_DNA"/>
</dbReference>
<comment type="caution">
    <text evidence="10">The sequence shown here is derived from an EMBL/GenBank/DDBJ whole genome shotgun (WGS) entry which is preliminary data.</text>
</comment>
<keyword evidence="4 8" id="KW-0812">Transmembrane</keyword>
<dbReference type="RefSeq" id="WP_338178337.1">
    <property type="nucleotide sequence ID" value="NZ_JAEKNQ010000030.1"/>
</dbReference>
<name>A0A934KHN4_9BACT</name>
<feature type="transmembrane region" description="Helical" evidence="8">
    <location>
        <begin position="114"/>
        <end position="135"/>
    </location>
</feature>
<feature type="transmembrane region" description="Helical" evidence="8">
    <location>
        <begin position="402"/>
        <end position="422"/>
    </location>
</feature>
<feature type="transmembrane region" description="Helical" evidence="8">
    <location>
        <begin position="182"/>
        <end position="201"/>
    </location>
</feature>
<dbReference type="AlphaFoldDB" id="A0A934KHN4"/>
<feature type="transmembrane region" description="Helical" evidence="8">
    <location>
        <begin position="365"/>
        <end position="390"/>
    </location>
</feature>
<keyword evidence="3 7" id="KW-0813">Transport</keyword>